<sequence length="264" mass="28399">MAVKYDFKNKVVLVTGSSSGIGEECVCQFSLFGAKVVITGRNESRIKSVAEKCEQLSPHKYKPLAVVADLTNEKEVEKLVEQTVTNFGGIDILVNNAGIANGDTISSPNILSTFDKMIATNLRPVIQLCNLCLPHLQISKGCIVNVSSAAGLHPIPRLASYGIAKAGLHMLAKIIAVEYAEHGVRVNTVCPTSLKTPVYETLGLNEQQFDEMLMNQATKLPLLRCANISDVVNAILFFASDSAEFLTGHIVPIDGGLNLTTRAT</sequence>
<keyword evidence="3" id="KW-1185">Reference proteome</keyword>
<dbReference type="InterPro" id="IPR036291">
    <property type="entry name" value="NAD(P)-bd_dom_sf"/>
</dbReference>
<proteinExistence type="predicted"/>
<reference evidence="2 3" key="1">
    <citation type="journal article" date="2018" name="Gigascience">
        <title>Genomes of trombidid mites reveal novel predicted allergens and laterally-transferred genes associated with secondary metabolism.</title>
        <authorList>
            <person name="Dong X."/>
            <person name="Chaisiri K."/>
            <person name="Xia D."/>
            <person name="Armstrong S.D."/>
            <person name="Fang Y."/>
            <person name="Donnelly M.J."/>
            <person name="Kadowaki T."/>
            <person name="McGarry J.W."/>
            <person name="Darby A.C."/>
            <person name="Makepeace B.L."/>
        </authorList>
    </citation>
    <scope>NUCLEOTIDE SEQUENCE [LARGE SCALE GENOMIC DNA]</scope>
    <source>
        <strain evidence="2">UoL-UT</strain>
    </source>
</reference>
<dbReference type="Gene3D" id="3.40.50.720">
    <property type="entry name" value="NAD(P)-binding Rossmann-like Domain"/>
    <property type="match status" value="1"/>
</dbReference>
<dbReference type="VEuPathDB" id="VectorBase:LDEU010250"/>
<dbReference type="STRING" id="299467.A0A443S2M9"/>
<dbReference type="PRINTS" id="PR00080">
    <property type="entry name" value="SDRFAMILY"/>
</dbReference>
<comment type="caution">
    <text evidence="2">The sequence shown here is derived from an EMBL/GenBank/DDBJ whole genome shotgun (WGS) entry which is preliminary data.</text>
</comment>
<dbReference type="EMBL" id="NCKV01010835">
    <property type="protein sequence ID" value="RWS21790.1"/>
    <property type="molecule type" value="Genomic_DNA"/>
</dbReference>
<dbReference type="FunFam" id="3.40.50.720:FF:000084">
    <property type="entry name" value="Short-chain dehydrogenase reductase"/>
    <property type="match status" value="1"/>
</dbReference>
<dbReference type="Pfam" id="PF13561">
    <property type="entry name" value="adh_short_C2"/>
    <property type="match status" value="1"/>
</dbReference>
<evidence type="ECO:0000256" key="1">
    <source>
        <dbReference type="ARBA" id="ARBA00023002"/>
    </source>
</evidence>
<dbReference type="PANTHER" id="PTHR43975">
    <property type="entry name" value="ZGC:101858"/>
    <property type="match status" value="1"/>
</dbReference>
<organism evidence="2 3">
    <name type="scientific">Leptotrombidium deliense</name>
    <dbReference type="NCBI Taxonomy" id="299467"/>
    <lineage>
        <taxon>Eukaryota</taxon>
        <taxon>Metazoa</taxon>
        <taxon>Ecdysozoa</taxon>
        <taxon>Arthropoda</taxon>
        <taxon>Chelicerata</taxon>
        <taxon>Arachnida</taxon>
        <taxon>Acari</taxon>
        <taxon>Acariformes</taxon>
        <taxon>Trombidiformes</taxon>
        <taxon>Prostigmata</taxon>
        <taxon>Anystina</taxon>
        <taxon>Parasitengona</taxon>
        <taxon>Trombiculoidea</taxon>
        <taxon>Trombiculidae</taxon>
        <taxon>Leptotrombidium</taxon>
    </lineage>
</organism>
<evidence type="ECO:0000313" key="3">
    <source>
        <dbReference type="Proteomes" id="UP000288716"/>
    </source>
</evidence>
<dbReference type="AlphaFoldDB" id="A0A443S2M9"/>
<dbReference type="PANTHER" id="PTHR43975:SF2">
    <property type="entry name" value="EG:BACR7A4.14 PROTEIN-RELATED"/>
    <property type="match status" value="1"/>
</dbReference>
<dbReference type="OrthoDB" id="6509454at2759"/>
<dbReference type="InterPro" id="IPR002347">
    <property type="entry name" value="SDR_fam"/>
</dbReference>
<dbReference type="PROSITE" id="PS00061">
    <property type="entry name" value="ADH_SHORT"/>
    <property type="match status" value="1"/>
</dbReference>
<dbReference type="PRINTS" id="PR00081">
    <property type="entry name" value="GDHRDH"/>
</dbReference>
<accession>A0A443S2M9</accession>
<dbReference type="GO" id="GO:0016491">
    <property type="term" value="F:oxidoreductase activity"/>
    <property type="evidence" value="ECO:0007669"/>
    <property type="project" value="UniProtKB-KW"/>
</dbReference>
<dbReference type="Proteomes" id="UP000288716">
    <property type="component" value="Unassembled WGS sequence"/>
</dbReference>
<name>A0A443S2M9_9ACAR</name>
<gene>
    <name evidence="2" type="ORF">B4U80_00991</name>
</gene>
<evidence type="ECO:0000313" key="2">
    <source>
        <dbReference type="EMBL" id="RWS21790.1"/>
    </source>
</evidence>
<keyword evidence="1" id="KW-0560">Oxidoreductase</keyword>
<dbReference type="InterPro" id="IPR020904">
    <property type="entry name" value="Sc_DH/Rdtase_CS"/>
</dbReference>
<dbReference type="SUPFAM" id="SSF51735">
    <property type="entry name" value="NAD(P)-binding Rossmann-fold domains"/>
    <property type="match status" value="1"/>
</dbReference>
<protein>
    <submittedName>
        <fullName evidence="2">Short-chain dehydrogenease/reductase-like protein</fullName>
    </submittedName>
</protein>